<evidence type="ECO:0000313" key="2">
    <source>
        <dbReference type="Proteomes" id="UP000663850"/>
    </source>
</evidence>
<name>A0A8H2XE13_9AGAM</name>
<sequence length="214" mass="24463">MANIENDQPIATGTVSTLLPPRPPYKAFRSIKLHSIRVQMPDGKVLQWKIIERPRDSGDCVLHKEMDMADGDAKSPEFNLIRGVIRRETKNQLGDRIYTVKWRNVNRRVVDYVLAKARVEFPVLLRFENEWASEEIMRRVLAHARADRDRRDTGKNVQFLMFICASPAAFTLPSAASHFDTLHLASTVTASSKCRTITRDRIYGLLTQRSTARA</sequence>
<proteinExistence type="predicted"/>
<reference evidence="1" key="1">
    <citation type="submission" date="2021-01" db="EMBL/GenBank/DDBJ databases">
        <authorList>
            <person name="Kaushik A."/>
        </authorList>
    </citation>
    <scope>NUCLEOTIDE SEQUENCE</scope>
    <source>
        <strain evidence="1">Type strain: AG8-Rh-89/</strain>
    </source>
</reference>
<protein>
    <submittedName>
        <fullName evidence="1">Uncharacterized protein</fullName>
    </submittedName>
</protein>
<comment type="caution">
    <text evidence="1">The sequence shown here is derived from an EMBL/GenBank/DDBJ whole genome shotgun (WGS) entry which is preliminary data.</text>
</comment>
<accession>A0A8H2XE13</accession>
<gene>
    <name evidence="1" type="ORF">RDB_LOCUS8846</name>
</gene>
<dbReference type="EMBL" id="CAJMWZ010000469">
    <property type="protein sequence ID" value="CAE6419919.1"/>
    <property type="molecule type" value="Genomic_DNA"/>
</dbReference>
<evidence type="ECO:0000313" key="1">
    <source>
        <dbReference type="EMBL" id="CAE6419919.1"/>
    </source>
</evidence>
<dbReference type="AlphaFoldDB" id="A0A8H2XE13"/>
<dbReference type="Proteomes" id="UP000663850">
    <property type="component" value="Unassembled WGS sequence"/>
</dbReference>
<organism evidence="1 2">
    <name type="scientific">Rhizoctonia solani</name>
    <dbReference type="NCBI Taxonomy" id="456999"/>
    <lineage>
        <taxon>Eukaryota</taxon>
        <taxon>Fungi</taxon>
        <taxon>Dikarya</taxon>
        <taxon>Basidiomycota</taxon>
        <taxon>Agaricomycotina</taxon>
        <taxon>Agaricomycetes</taxon>
        <taxon>Cantharellales</taxon>
        <taxon>Ceratobasidiaceae</taxon>
        <taxon>Rhizoctonia</taxon>
    </lineage>
</organism>